<keyword evidence="2" id="KW-1185">Reference proteome</keyword>
<name>A0ACC2ITF8_9PLEO</name>
<evidence type="ECO:0000313" key="2">
    <source>
        <dbReference type="Proteomes" id="UP001153331"/>
    </source>
</evidence>
<dbReference type="EMBL" id="JAPHNI010000017">
    <property type="protein sequence ID" value="KAJ8118500.1"/>
    <property type="molecule type" value="Genomic_DNA"/>
</dbReference>
<organism evidence="1 2">
    <name type="scientific">Boeremia exigua</name>
    <dbReference type="NCBI Taxonomy" id="749465"/>
    <lineage>
        <taxon>Eukaryota</taxon>
        <taxon>Fungi</taxon>
        <taxon>Dikarya</taxon>
        <taxon>Ascomycota</taxon>
        <taxon>Pezizomycotina</taxon>
        <taxon>Dothideomycetes</taxon>
        <taxon>Pleosporomycetidae</taxon>
        <taxon>Pleosporales</taxon>
        <taxon>Pleosporineae</taxon>
        <taxon>Didymellaceae</taxon>
        <taxon>Boeremia</taxon>
    </lineage>
</organism>
<dbReference type="Proteomes" id="UP001153331">
    <property type="component" value="Unassembled WGS sequence"/>
</dbReference>
<protein>
    <submittedName>
        <fullName evidence="1">Uncharacterized protein</fullName>
    </submittedName>
</protein>
<comment type="caution">
    <text evidence="1">The sequence shown here is derived from an EMBL/GenBank/DDBJ whole genome shotgun (WGS) entry which is preliminary data.</text>
</comment>
<gene>
    <name evidence="1" type="ORF">OPT61_g533</name>
</gene>
<accession>A0ACC2ITF8</accession>
<evidence type="ECO:0000313" key="1">
    <source>
        <dbReference type="EMBL" id="KAJ8118500.1"/>
    </source>
</evidence>
<reference evidence="1" key="1">
    <citation type="submission" date="2022-11" db="EMBL/GenBank/DDBJ databases">
        <title>Genome Sequence of Boeremia exigua.</title>
        <authorList>
            <person name="Buettner E."/>
        </authorList>
    </citation>
    <scope>NUCLEOTIDE SEQUENCE</scope>
    <source>
        <strain evidence="1">CU02</strain>
    </source>
</reference>
<sequence length="449" mass="50434">MKISSEFVFISVTSLANAQASGTATVRLAQASGAPNQLASAFIYGIPDNGTSVSNQIPESFYRDIGFQSTRAGGAQLEAPNRGWAWGEYPGRFESSLSNYRTARAFGADFILLPHDLWGADGLNQNNVKYPGDDGDWSNYEKFLDTLFADMKSNNMVEGVVYDIWNEPDIQGFWPRPWSQYLELWSRTHKKLHLDFPEMITSGPSTSSPPRQSDQNANQWLDHIVATNTIPNIWSWHNLYGGYVPEQSASEFSAMRRARNLPSLPIDVNEYATPEEQRPSASAWYISQFERTNIRALRANWASYGELHNFMANLLGRNQDGSYYPNGEYQVYKYYNSMRDTRVATSGSADGKFDVFATRGSTRDSVKILAGSRLTTDEYDITIEDMNAVGLPESGSVTIQTLRFDWAGQFGQVDQPVNLGSYTHQYSGNKLTFWVRPATTSTAYAFEFK</sequence>
<proteinExistence type="predicted"/>